<keyword evidence="1" id="KW-0433">Leucine-rich repeat</keyword>
<evidence type="ECO:0000313" key="4">
    <source>
        <dbReference type="EMBL" id="KAK9872717.1"/>
    </source>
</evidence>
<organism evidence="4 5">
    <name type="scientific">Henosepilachna vigintioctopunctata</name>
    <dbReference type="NCBI Taxonomy" id="420089"/>
    <lineage>
        <taxon>Eukaryota</taxon>
        <taxon>Metazoa</taxon>
        <taxon>Ecdysozoa</taxon>
        <taxon>Arthropoda</taxon>
        <taxon>Hexapoda</taxon>
        <taxon>Insecta</taxon>
        <taxon>Pterygota</taxon>
        <taxon>Neoptera</taxon>
        <taxon>Endopterygota</taxon>
        <taxon>Coleoptera</taxon>
        <taxon>Polyphaga</taxon>
        <taxon>Cucujiformia</taxon>
        <taxon>Coccinelloidea</taxon>
        <taxon>Coccinellidae</taxon>
        <taxon>Epilachninae</taxon>
        <taxon>Epilachnini</taxon>
        <taxon>Henosepilachna</taxon>
    </lineage>
</organism>
<evidence type="ECO:0000256" key="3">
    <source>
        <dbReference type="ARBA" id="ARBA00022737"/>
    </source>
</evidence>
<dbReference type="EMBL" id="JARQZJ010000013">
    <property type="protein sequence ID" value="KAK9872717.1"/>
    <property type="molecule type" value="Genomic_DNA"/>
</dbReference>
<keyword evidence="5" id="KW-1185">Reference proteome</keyword>
<dbReference type="AlphaFoldDB" id="A0AAW1TXA8"/>
<keyword evidence="2" id="KW-0732">Signal</keyword>
<evidence type="ECO:0000256" key="1">
    <source>
        <dbReference type="ARBA" id="ARBA00022614"/>
    </source>
</evidence>
<dbReference type="PANTHER" id="PTHR24373">
    <property type="entry name" value="SLIT RELATED LEUCINE-RICH REPEAT NEURONAL PROTEIN"/>
    <property type="match status" value="1"/>
</dbReference>
<accession>A0AAW1TXA8</accession>
<sequence>MLKLFPNVEILEIRNSNLTPIHDSFFLSIPKLKKFSIFDSFTVRKDEDISACCKNVEVLELVNSGLAAVPWEKIEAHWPIKRLLVSQQHIPHLEGSSINVGGLQDLTIEKSNLEHIDNDAFEGLVHLESLNLQSNKIKKITKEMLAPMIKLKVLNLRNNLLEKLTTDQFPSLPNLEIIDIRGNKNIKEIDLTGIKQLAPQLKEIRIPLVVGVELGKSGGVKLVIDFFEH</sequence>
<dbReference type="Proteomes" id="UP001431783">
    <property type="component" value="Unassembled WGS sequence"/>
</dbReference>
<comment type="caution">
    <text evidence="4">The sequence shown here is derived from an EMBL/GenBank/DDBJ whole genome shotgun (WGS) entry which is preliminary data.</text>
</comment>
<dbReference type="InterPro" id="IPR032675">
    <property type="entry name" value="LRR_dom_sf"/>
</dbReference>
<keyword evidence="3" id="KW-0677">Repeat</keyword>
<gene>
    <name evidence="4" type="ORF">WA026_019498</name>
</gene>
<dbReference type="PANTHER" id="PTHR24373:SF275">
    <property type="entry name" value="TIR DOMAIN-CONTAINING PROTEIN"/>
    <property type="match status" value="1"/>
</dbReference>
<dbReference type="PROSITE" id="PS51450">
    <property type="entry name" value="LRR"/>
    <property type="match status" value="2"/>
</dbReference>
<reference evidence="4 5" key="1">
    <citation type="submission" date="2023-03" db="EMBL/GenBank/DDBJ databases">
        <title>Genome insight into feeding habits of ladybird beetles.</title>
        <authorList>
            <person name="Li H.-S."/>
            <person name="Huang Y.-H."/>
            <person name="Pang H."/>
        </authorList>
    </citation>
    <scope>NUCLEOTIDE SEQUENCE [LARGE SCALE GENOMIC DNA]</scope>
    <source>
        <strain evidence="4">SYSU_2023b</strain>
        <tissue evidence="4">Whole body</tissue>
    </source>
</reference>
<dbReference type="InterPro" id="IPR050328">
    <property type="entry name" value="Dev_Immune_Receptor"/>
</dbReference>
<evidence type="ECO:0000313" key="5">
    <source>
        <dbReference type="Proteomes" id="UP001431783"/>
    </source>
</evidence>
<dbReference type="SMART" id="SM00369">
    <property type="entry name" value="LRR_TYP"/>
    <property type="match status" value="3"/>
</dbReference>
<dbReference type="SUPFAM" id="SSF52058">
    <property type="entry name" value="L domain-like"/>
    <property type="match status" value="1"/>
</dbReference>
<dbReference type="Gene3D" id="3.80.10.10">
    <property type="entry name" value="Ribonuclease Inhibitor"/>
    <property type="match status" value="1"/>
</dbReference>
<dbReference type="InterPro" id="IPR001611">
    <property type="entry name" value="Leu-rich_rpt"/>
</dbReference>
<protein>
    <submittedName>
        <fullName evidence="4">Uncharacterized protein</fullName>
    </submittedName>
</protein>
<name>A0AAW1TXA8_9CUCU</name>
<dbReference type="InterPro" id="IPR003591">
    <property type="entry name" value="Leu-rich_rpt_typical-subtyp"/>
</dbReference>
<evidence type="ECO:0000256" key="2">
    <source>
        <dbReference type="ARBA" id="ARBA00022729"/>
    </source>
</evidence>
<dbReference type="Pfam" id="PF13855">
    <property type="entry name" value="LRR_8"/>
    <property type="match status" value="1"/>
</dbReference>
<proteinExistence type="predicted"/>